<dbReference type="AlphaFoldDB" id="A0A7G9WEA2"/>
<dbReference type="SUPFAM" id="SSF101498">
    <property type="entry name" value="Anti-sigma factor FlgM"/>
    <property type="match status" value="1"/>
</dbReference>
<protein>
    <submittedName>
        <fullName evidence="2">Flagellar biosynthesis anti-sigma factor FlgM</fullName>
    </submittedName>
</protein>
<dbReference type="Pfam" id="PF04316">
    <property type="entry name" value="FlgM"/>
    <property type="match status" value="1"/>
</dbReference>
<dbReference type="KEGG" id="caml:H6X83_08565"/>
<feature type="domain" description="Anti-sigma-28 factor FlgM C-terminal" evidence="1">
    <location>
        <begin position="42"/>
        <end position="99"/>
    </location>
</feature>
<dbReference type="InterPro" id="IPR031316">
    <property type="entry name" value="FlgM_C"/>
</dbReference>
<evidence type="ECO:0000259" key="1">
    <source>
        <dbReference type="Pfam" id="PF04316"/>
    </source>
</evidence>
<dbReference type="Proteomes" id="UP000516046">
    <property type="component" value="Chromosome"/>
</dbReference>
<dbReference type="InterPro" id="IPR035890">
    <property type="entry name" value="Anti-sigma-28_factor_FlgM_sf"/>
</dbReference>
<keyword evidence="2" id="KW-0966">Cell projection</keyword>
<proteinExistence type="predicted"/>
<evidence type="ECO:0000313" key="3">
    <source>
        <dbReference type="Proteomes" id="UP000516046"/>
    </source>
</evidence>
<reference evidence="2 3" key="1">
    <citation type="submission" date="2020-08" db="EMBL/GenBank/DDBJ databases">
        <authorList>
            <person name="Ren C."/>
            <person name="Gu Y."/>
            <person name="Xu Y."/>
        </authorList>
    </citation>
    <scope>NUCLEOTIDE SEQUENCE [LARGE SCALE GENOMIC DNA]</scope>
    <source>
        <strain evidence="2 3">LBM18003</strain>
    </source>
</reference>
<dbReference type="RefSeq" id="WP_212506081.1">
    <property type="nucleotide sequence ID" value="NZ_CP060696.1"/>
</dbReference>
<evidence type="ECO:0000313" key="2">
    <source>
        <dbReference type="EMBL" id="QNO17014.1"/>
    </source>
</evidence>
<name>A0A7G9WEA2_9FIRM</name>
<dbReference type="EMBL" id="CP060696">
    <property type="protein sequence ID" value="QNO17014.1"/>
    <property type="molecule type" value="Genomic_DNA"/>
</dbReference>
<sequence length="109" mass="11412">MMISPASLDSLYHATYSKNKYNNSISKVSLAPVTKASSASSDRICISAEGSLLQTAAKATAAAGSLPSVSQQRLDSLREQISSGTYQVSTADIVSRMLNRGPSAKEVSV</sequence>
<gene>
    <name evidence="2" type="ORF">H6X83_08565</name>
</gene>
<keyword evidence="2" id="KW-0282">Flagellum</keyword>
<keyword evidence="2" id="KW-0969">Cilium</keyword>
<accession>A0A7G9WEA2</accession>
<organism evidence="2 3">
    <name type="scientific">Caproicibacterium amylolyticum</name>
    <dbReference type="NCBI Taxonomy" id="2766537"/>
    <lineage>
        <taxon>Bacteria</taxon>
        <taxon>Bacillati</taxon>
        <taxon>Bacillota</taxon>
        <taxon>Clostridia</taxon>
        <taxon>Eubacteriales</taxon>
        <taxon>Oscillospiraceae</taxon>
        <taxon>Caproicibacterium</taxon>
    </lineage>
</organism>
<keyword evidence="3" id="KW-1185">Reference proteome</keyword>